<dbReference type="PANTHER" id="PTHR36423">
    <property type="entry name" value="AFR070WP"/>
    <property type="match status" value="1"/>
</dbReference>
<keyword evidence="1" id="KW-0223">Dioxygenase</keyword>
<organism evidence="2">
    <name type="scientific">Metarhizium acridum (strain CQMa 102)</name>
    <dbReference type="NCBI Taxonomy" id="655827"/>
    <lineage>
        <taxon>Eukaryota</taxon>
        <taxon>Fungi</taxon>
        <taxon>Dikarya</taxon>
        <taxon>Ascomycota</taxon>
        <taxon>Pezizomycotina</taxon>
        <taxon>Sordariomycetes</taxon>
        <taxon>Hypocreomycetidae</taxon>
        <taxon>Hypocreales</taxon>
        <taxon>Clavicipitaceae</taxon>
        <taxon>Metarhizium</taxon>
    </lineage>
</organism>
<sequence>MTRISIPAAPRPEDDLRTVVQTRTREWHFHIYFLLQSPTETAAALALRDAVLRLRRDGAFVAVPLHRVNEYPIGPHPAGSYEIHLAARDALPSNSKNARRFYANNLSSILIHPLTSEQRRDHETRNGWLGTPWPIYLDSLPTKSDEAPLQYPELRLGWSTAPEEEISLDERRRRGAEVEALLARDPEAAPAPVDS</sequence>
<dbReference type="eggNOG" id="ENOG502S305">
    <property type="taxonomic scope" value="Eukaryota"/>
</dbReference>
<accession>E9E5F2</accession>
<keyword evidence="2" id="KW-1185">Reference proteome</keyword>
<gene>
    <name evidence="1" type="ORF">MAC_05100</name>
</gene>
<dbReference type="Pfam" id="PF08883">
    <property type="entry name" value="DOPA_dioxygen"/>
    <property type="match status" value="1"/>
</dbReference>
<keyword evidence="1" id="KW-0560">Oxidoreductase</keyword>
<proteinExistence type="predicted"/>
<dbReference type="SUPFAM" id="SSF143410">
    <property type="entry name" value="DOPA-like"/>
    <property type="match status" value="1"/>
</dbReference>
<evidence type="ECO:0000313" key="1">
    <source>
        <dbReference type="EMBL" id="EFY88835.1"/>
    </source>
</evidence>
<dbReference type="PANTHER" id="PTHR36423:SF2">
    <property type="entry name" value="AFR070WP"/>
    <property type="match status" value="1"/>
</dbReference>
<reference evidence="1 2" key="1">
    <citation type="journal article" date="2011" name="PLoS Genet.">
        <title>Genome sequencing and comparative transcriptomics of the model entomopathogenic fungi Metarhizium anisopliae and M. acridum.</title>
        <authorList>
            <person name="Gao Q."/>
            <person name="Jin K."/>
            <person name="Ying S.H."/>
            <person name="Zhang Y."/>
            <person name="Xiao G."/>
            <person name="Shang Y."/>
            <person name="Duan Z."/>
            <person name="Hu X."/>
            <person name="Xie X.Q."/>
            <person name="Zhou G."/>
            <person name="Peng G."/>
            <person name="Luo Z."/>
            <person name="Huang W."/>
            <person name="Wang B."/>
            <person name="Fang W."/>
            <person name="Wang S."/>
            <person name="Zhong Y."/>
            <person name="Ma L.J."/>
            <person name="St Leger R.J."/>
            <person name="Zhao G.P."/>
            <person name="Pei Y."/>
            <person name="Feng M.G."/>
            <person name="Xia Y."/>
            <person name="Wang C."/>
        </authorList>
    </citation>
    <scope>NUCLEOTIDE SEQUENCE [LARGE SCALE GENOMIC DNA]</scope>
    <source>
        <strain evidence="1 2">CQMa 102</strain>
    </source>
</reference>
<dbReference type="GO" id="GO:0051213">
    <property type="term" value="F:dioxygenase activity"/>
    <property type="evidence" value="ECO:0007669"/>
    <property type="project" value="UniProtKB-KW"/>
</dbReference>
<dbReference type="EMBL" id="GL698506">
    <property type="protein sequence ID" value="EFY88835.1"/>
    <property type="molecule type" value="Genomic_DNA"/>
</dbReference>
<dbReference type="OrthoDB" id="9970095at2759"/>
<name>E9E5F2_METAQ</name>
<evidence type="ECO:0000313" key="2">
    <source>
        <dbReference type="Proteomes" id="UP000002499"/>
    </source>
</evidence>
<dbReference type="InParanoid" id="E9E5F2"/>
<dbReference type="HOGENOM" id="CLU_090062_1_0_1"/>
<dbReference type="Proteomes" id="UP000002499">
    <property type="component" value="Unassembled WGS sequence"/>
</dbReference>
<dbReference type="Gene3D" id="3.30.70.1240">
    <property type="entry name" value="DOPA-like domains"/>
    <property type="match status" value="1"/>
</dbReference>
<dbReference type="InterPro" id="IPR023389">
    <property type="entry name" value="DOPA-like_sf"/>
</dbReference>
<dbReference type="InterPro" id="IPR014980">
    <property type="entry name" value="DOPA_dioxygen"/>
</dbReference>
<protein>
    <submittedName>
        <fullName evidence="1">DOPA 4,5-dioxygenase</fullName>
    </submittedName>
</protein>
<dbReference type="AlphaFoldDB" id="E9E5F2"/>
<dbReference type="OMA" id="PWPIYLD"/>